<protein>
    <recommendedName>
        <fullName evidence="6">Ankyrin repeat protein</fullName>
    </recommendedName>
</protein>
<name>A0A8S1NBX2_9CILI</name>
<feature type="repeat" description="ANK" evidence="3">
    <location>
        <begin position="267"/>
        <end position="299"/>
    </location>
</feature>
<evidence type="ECO:0000256" key="3">
    <source>
        <dbReference type="PROSITE-ProRule" id="PRU00023"/>
    </source>
</evidence>
<dbReference type="InterPro" id="IPR002110">
    <property type="entry name" value="Ankyrin_rpt"/>
</dbReference>
<sequence length="547" mass="63277">MEQKLGQIILFSKGNIQWGRNMVMENSNGKMVQYIQEILIIIQSKVMENTPGLMVENILDLGRIIKWMVKGYSHGQMEEDIRVNIKMIKKMVKENSNGLMGEFIEVNGRMENNMELEFIQVNQMLRNKAFGNLVKELDGFIKGNLLLLNEFLQFIYIISIQIIMNSTAQVLFLKVEQGNVNKVIEILQQYPNLIDFENSKSGQTCLTIACRKNDGPMIEKLIAQGADINKTNRLNQSPLWICSFYNYRRTADFLLNHGADVNQQDKKGFSPLMIAAQRGNLETVALLLNAKANIQLLNKNQDTVFDVCKDYETLQFMIQTLQIEEVRVKQPDKFKPKSQQNVNSMKTTQTKFSNNSYRREKSESIPNLNEELYTIQTMINSICEEMQLIFNESIQIFKESISNKINLTEVKKSISMEYEKIQQSQNIDDNIQFQYDNFQYEISRQIGRTLYSIIHNLDKSQVKSPSPKNKKYLSAEPLIEATIEEEQSTPLSQFRNQLKKVETPSQVKEPISRGSIKGENEQFNKMMTQKLEILNQMINSRIGNKKS</sequence>
<keyword evidence="2 3" id="KW-0040">ANK repeat</keyword>
<keyword evidence="5" id="KW-1185">Reference proteome</keyword>
<dbReference type="PANTHER" id="PTHR24171">
    <property type="entry name" value="ANKYRIN REPEAT DOMAIN-CONTAINING PROTEIN 39-RELATED"/>
    <property type="match status" value="1"/>
</dbReference>
<dbReference type="AlphaFoldDB" id="A0A8S1NBX2"/>
<dbReference type="Pfam" id="PF00023">
    <property type="entry name" value="Ank"/>
    <property type="match status" value="1"/>
</dbReference>
<evidence type="ECO:0000313" key="4">
    <source>
        <dbReference type="EMBL" id="CAD8090507.1"/>
    </source>
</evidence>
<feature type="repeat" description="ANK" evidence="3">
    <location>
        <begin position="234"/>
        <end position="266"/>
    </location>
</feature>
<evidence type="ECO:0000256" key="2">
    <source>
        <dbReference type="ARBA" id="ARBA00023043"/>
    </source>
</evidence>
<comment type="caution">
    <text evidence="4">The sequence shown here is derived from an EMBL/GenBank/DDBJ whole genome shotgun (WGS) entry which is preliminary data.</text>
</comment>
<accession>A0A8S1NBX2</accession>
<feature type="repeat" description="ANK" evidence="3">
    <location>
        <begin position="201"/>
        <end position="233"/>
    </location>
</feature>
<evidence type="ECO:0000256" key="1">
    <source>
        <dbReference type="ARBA" id="ARBA00022737"/>
    </source>
</evidence>
<gene>
    <name evidence="4" type="ORF">PSON_ATCC_30995.1.T0560049</name>
</gene>
<dbReference type="PROSITE" id="PS50088">
    <property type="entry name" value="ANK_REPEAT"/>
    <property type="match status" value="3"/>
</dbReference>
<dbReference type="Pfam" id="PF12796">
    <property type="entry name" value="Ank_2"/>
    <property type="match status" value="1"/>
</dbReference>
<dbReference type="Proteomes" id="UP000692954">
    <property type="component" value="Unassembled WGS sequence"/>
</dbReference>
<keyword evidence="1" id="KW-0677">Repeat</keyword>
<evidence type="ECO:0008006" key="6">
    <source>
        <dbReference type="Google" id="ProtNLM"/>
    </source>
</evidence>
<proteinExistence type="predicted"/>
<dbReference type="OrthoDB" id="410095at2759"/>
<reference evidence="4" key="1">
    <citation type="submission" date="2021-01" db="EMBL/GenBank/DDBJ databases">
        <authorList>
            <consortium name="Genoscope - CEA"/>
            <person name="William W."/>
        </authorList>
    </citation>
    <scope>NUCLEOTIDE SEQUENCE</scope>
</reference>
<organism evidence="4 5">
    <name type="scientific">Paramecium sonneborni</name>
    <dbReference type="NCBI Taxonomy" id="65129"/>
    <lineage>
        <taxon>Eukaryota</taxon>
        <taxon>Sar</taxon>
        <taxon>Alveolata</taxon>
        <taxon>Ciliophora</taxon>
        <taxon>Intramacronucleata</taxon>
        <taxon>Oligohymenophorea</taxon>
        <taxon>Peniculida</taxon>
        <taxon>Parameciidae</taxon>
        <taxon>Paramecium</taxon>
    </lineage>
</organism>
<dbReference type="SMART" id="SM00248">
    <property type="entry name" value="ANK"/>
    <property type="match status" value="3"/>
</dbReference>
<dbReference type="PANTHER" id="PTHR24171:SF8">
    <property type="entry name" value="BRCA1-ASSOCIATED RING DOMAIN PROTEIN 1"/>
    <property type="match status" value="1"/>
</dbReference>
<evidence type="ECO:0000313" key="5">
    <source>
        <dbReference type="Proteomes" id="UP000692954"/>
    </source>
</evidence>
<dbReference type="GO" id="GO:0085020">
    <property type="term" value="P:protein K6-linked ubiquitination"/>
    <property type="evidence" value="ECO:0007669"/>
    <property type="project" value="TreeGrafter"/>
</dbReference>
<dbReference type="PROSITE" id="PS50297">
    <property type="entry name" value="ANK_REP_REGION"/>
    <property type="match status" value="2"/>
</dbReference>
<dbReference type="EMBL" id="CAJJDN010000056">
    <property type="protein sequence ID" value="CAD8090507.1"/>
    <property type="molecule type" value="Genomic_DNA"/>
</dbReference>
<dbReference type="GO" id="GO:0004842">
    <property type="term" value="F:ubiquitin-protein transferase activity"/>
    <property type="evidence" value="ECO:0007669"/>
    <property type="project" value="TreeGrafter"/>
</dbReference>